<dbReference type="Pfam" id="PF00933">
    <property type="entry name" value="Glyco_hydro_3"/>
    <property type="match status" value="1"/>
</dbReference>
<sequence length="363" mass="40249">MNLQKKIGQMLFAGFQGTTVTPELRKLIEDYHIGGVIFFTRNIEDVFQLADLIYEIQEIACNKTDGVPLLIGVDQEGGRVARIKEPFTVFPPARILGRSRSEELAYKQGMIQAIEIKALGFNIDFAPVLDVDTNTENPVIGDRAFGSDAGLVSLLGCSVIKGLQENGVAACGKHFPGHGDASVDSHLELPALIHDIERLKRLELAPFNAAIKEGVESIMTAHIYFPEIDSEKIPATFSEKIINGILRKESGFKGVVFSDDLEMKAVENNFTIEDASVRSIKAGIDMLLICRSYEKHIKAFEAILKGVENGEISKKLIEKSNRRISVLKRKYAEKIEKPDSKELLKVLGSEEHRKIAVKIAEMK</sequence>
<dbReference type="InterPro" id="IPR017853">
    <property type="entry name" value="GH"/>
</dbReference>
<dbReference type="PANTHER" id="PTHR30480:SF16">
    <property type="entry name" value="GLYCOSIDE HYDROLASE FAMILY 3 DOMAIN PROTEIN"/>
    <property type="match status" value="1"/>
</dbReference>
<reference evidence="5 6" key="1">
    <citation type="journal article" date="2016" name="Nat. Commun.">
        <title>Thousands of microbial genomes shed light on interconnected biogeochemical processes in an aquifer system.</title>
        <authorList>
            <person name="Anantharaman K."/>
            <person name="Brown C.T."/>
            <person name="Hug L.A."/>
            <person name="Sharon I."/>
            <person name="Castelle C.J."/>
            <person name="Probst A.J."/>
            <person name="Thomas B.C."/>
            <person name="Singh A."/>
            <person name="Wilkins M.J."/>
            <person name="Karaoz U."/>
            <person name="Brodie E.L."/>
            <person name="Williams K.H."/>
            <person name="Hubbard S.S."/>
            <person name="Banfield J.F."/>
        </authorList>
    </citation>
    <scope>NUCLEOTIDE SEQUENCE [LARGE SCALE GENOMIC DNA]</scope>
</reference>
<evidence type="ECO:0000256" key="3">
    <source>
        <dbReference type="ARBA" id="ARBA00023295"/>
    </source>
</evidence>
<dbReference type="STRING" id="1817883.A3G31_01655"/>
<dbReference type="InterPro" id="IPR050226">
    <property type="entry name" value="NagZ_Beta-hexosaminidase"/>
</dbReference>
<dbReference type="GO" id="GO:0009254">
    <property type="term" value="P:peptidoglycan turnover"/>
    <property type="evidence" value="ECO:0007669"/>
    <property type="project" value="TreeGrafter"/>
</dbReference>
<accession>A0A1F7SDQ5</accession>
<dbReference type="SUPFAM" id="SSF51445">
    <property type="entry name" value="(Trans)glycosidases"/>
    <property type="match status" value="1"/>
</dbReference>
<dbReference type="GO" id="GO:0004553">
    <property type="term" value="F:hydrolase activity, hydrolyzing O-glycosyl compounds"/>
    <property type="evidence" value="ECO:0007669"/>
    <property type="project" value="InterPro"/>
</dbReference>
<keyword evidence="2" id="KW-0378">Hydrolase</keyword>
<organism evidence="5 6">
    <name type="scientific">Candidatus Schekmanbacteria bacterium RIFCSPLOWO2_12_FULL_38_15</name>
    <dbReference type="NCBI Taxonomy" id="1817883"/>
    <lineage>
        <taxon>Bacteria</taxon>
        <taxon>Candidatus Schekmaniibacteriota</taxon>
    </lineage>
</organism>
<dbReference type="PANTHER" id="PTHR30480">
    <property type="entry name" value="BETA-HEXOSAMINIDASE-RELATED"/>
    <property type="match status" value="1"/>
</dbReference>
<dbReference type="Gene3D" id="3.20.20.300">
    <property type="entry name" value="Glycoside hydrolase, family 3, N-terminal domain"/>
    <property type="match status" value="1"/>
</dbReference>
<dbReference type="InterPro" id="IPR001764">
    <property type="entry name" value="Glyco_hydro_3_N"/>
</dbReference>
<evidence type="ECO:0000256" key="1">
    <source>
        <dbReference type="ARBA" id="ARBA00005336"/>
    </source>
</evidence>
<gene>
    <name evidence="5" type="ORF">A3G31_01655</name>
</gene>
<dbReference type="PRINTS" id="PR00133">
    <property type="entry name" value="GLHYDRLASE3"/>
</dbReference>
<evidence type="ECO:0000256" key="2">
    <source>
        <dbReference type="ARBA" id="ARBA00022801"/>
    </source>
</evidence>
<comment type="caution">
    <text evidence="5">The sequence shown here is derived from an EMBL/GenBank/DDBJ whole genome shotgun (WGS) entry which is preliminary data.</text>
</comment>
<comment type="similarity">
    <text evidence="1">Belongs to the glycosyl hydrolase 3 family.</text>
</comment>
<dbReference type="GO" id="GO:0005975">
    <property type="term" value="P:carbohydrate metabolic process"/>
    <property type="evidence" value="ECO:0007669"/>
    <property type="project" value="InterPro"/>
</dbReference>
<protein>
    <recommendedName>
        <fullName evidence="4">Glycoside hydrolase family 3 N-terminal domain-containing protein</fullName>
    </recommendedName>
</protein>
<dbReference type="AlphaFoldDB" id="A0A1F7SDQ5"/>
<name>A0A1F7SDQ5_9BACT</name>
<feature type="domain" description="Glycoside hydrolase family 3 N-terminal" evidence="4">
    <location>
        <begin position="3"/>
        <end position="325"/>
    </location>
</feature>
<dbReference type="EMBL" id="MGDI01000043">
    <property type="protein sequence ID" value="OGL51374.1"/>
    <property type="molecule type" value="Genomic_DNA"/>
</dbReference>
<evidence type="ECO:0000259" key="4">
    <source>
        <dbReference type="Pfam" id="PF00933"/>
    </source>
</evidence>
<evidence type="ECO:0000313" key="6">
    <source>
        <dbReference type="Proteomes" id="UP000178082"/>
    </source>
</evidence>
<dbReference type="Proteomes" id="UP000178082">
    <property type="component" value="Unassembled WGS sequence"/>
</dbReference>
<dbReference type="InterPro" id="IPR036962">
    <property type="entry name" value="Glyco_hydro_3_N_sf"/>
</dbReference>
<dbReference type="NCBIfam" id="NF003740">
    <property type="entry name" value="PRK05337.1"/>
    <property type="match status" value="1"/>
</dbReference>
<evidence type="ECO:0000313" key="5">
    <source>
        <dbReference type="EMBL" id="OGL51374.1"/>
    </source>
</evidence>
<proteinExistence type="inferred from homology"/>
<keyword evidence="3" id="KW-0326">Glycosidase</keyword>